<dbReference type="CDD" id="cd06225">
    <property type="entry name" value="HAMP"/>
    <property type="match status" value="1"/>
</dbReference>
<dbReference type="Pfam" id="PF00672">
    <property type="entry name" value="HAMP"/>
    <property type="match status" value="1"/>
</dbReference>
<dbReference type="InterPro" id="IPR003660">
    <property type="entry name" value="HAMP_dom"/>
</dbReference>
<dbReference type="PANTHER" id="PTHR10845">
    <property type="entry name" value="REGULATOR OF G PROTEIN SIGNALING"/>
    <property type="match status" value="1"/>
</dbReference>
<dbReference type="Pfam" id="PF00615">
    <property type="entry name" value="RGS"/>
    <property type="match status" value="1"/>
</dbReference>
<protein>
    <recommendedName>
        <fullName evidence="6">HAMP domain-containing protein</fullName>
    </recommendedName>
</protein>
<comment type="caution">
    <text evidence="4">The sequence shown here is derived from an EMBL/GenBank/DDBJ whole genome shotgun (WGS) entry which is preliminary data.</text>
</comment>
<dbReference type="SMART" id="SM00315">
    <property type="entry name" value="RGS"/>
    <property type="match status" value="1"/>
</dbReference>
<dbReference type="PROSITE" id="PS50885">
    <property type="entry name" value="HAMP"/>
    <property type="match status" value="1"/>
</dbReference>
<reference evidence="4 5" key="1">
    <citation type="journal article" date="2018" name="BMC Genomics">
        <title>The genome of Naegleria lovaniensis, the basis for a comparative approach to unravel pathogenicity factors of the human pathogenic amoeba N. fowleri.</title>
        <authorList>
            <person name="Liechti N."/>
            <person name="Schurch N."/>
            <person name="Bruggmann R."/>
            <person name="Wittwer M."/>
        </authorList>
    </citation>
    <scope>NUCLEOTIDE SEQUENCE [LARGE SCALE GENOMIC DNA]</scope>
    <source>
        <strain evidence="4 5">ATCC 30569</strain>
    </source>
</reference>
<dbReference type="Gene3D" id="1.10.167.10">
    <property type="entry name" value="Regulator of G-protein Signalling 4, domain 2"/>
    <property type="match status" value="1"/>
</dbReference>
<keyword evidence="1" id="KW-0472">Membrane</keyword>
<dbReference type="SMART" id="SM00304">
    <property type="entry name" value="HAMP"/>
    <property type="match status" value="1"/>
</dbReference>
<keyword evidence="5" id="KW-1185">Reference proteome</keyword>
<keyword evidence="1" id="KW-0812">Transmembrane</keyword>
<feature type="transmembrane region" description="Helical" evidence="1">
    <location>
        <begin position="451"/>
        <end position="481"/>
    </location>
</feature>
<dbReference type="EMBL" id="PYSW02000061">
    <property type="protein sequence ID" value="KAG2373069.1"/>
    <property type="molecule type" value="Genomic_DNA"/>
</dbReference>
<dbReference type="PANTHER" id="PTHR10845:SF192">
    <property type="entry name" value="DOUBLE HIT, ISOFORM B"/>
    <property type="match status" value="1"/>
</dbReference>
<dbReference type="RefSeq" id="XP_044542243.1">
    <property type="nucleotide sequence ID" value="XM_044688734.1"/>
</dbReference>
<feature type="domain" description="RGS" evidence="2">
    <location>
        <begin position="718"/>
        <end position="826"/>
    </location>
</feature>
<dbReference type="CDD" id="cd07440">
    <property type="entry name" value="RGS"/>
    <property type="match status" value="1"/>
</dbReference>
<evidence type="ECO:0008006" key="6">
    <source>
        <dbReference type="Google" id="ProtNLM"/>
    </source>
</evidence>
<dbReference type="Gene3D" id="6.10.340.10">
    <property type="match status" value="1"/>
</dbReference>
<sequence>MKLTRSRNSSVLEDSAFLHGPFELTAHLQQQQQQLILKPHVIKLRKHSIKHAHEKVDMNNYSQTAPSTSANPNNNSNSSSVQLVKSLRFKTLTVLILLFILLMALCLATLLTAFNLSFQQVENSMALESAKRSTRAFFDDFSYLNSRVFEYAAFGDTVNVVLNTTNNAPMAAEAYLNYYLHCQYQLSTKVNFALIYYLNGTLLKGLGCFRGLKLDKIPQELLSLDTIVGRPLKKNIENPATRNVGFFSPSEKLLDLVTNSETSAILAKNFSITPSSDVSNVLLLSAMPIQDTDYKKSYGLLVFGRYEFIDYVYDMSDRTQLCLTLYNLDILKDRQTFAASLANDFSNFTELTYYGKDLTTLSNYISKSTRNWQPTIINGIYSQSNWGNNSGQFVQQISVPTDFDDTIPILKNRQCADSDSVVGERMAVFQLFNDITGKSNLVIRTDFPRDIFTLGITSFVITWAVMTFMIILLSVSVIIFLEYFVIRRVIRLTNSVRSITNNNDIKQRVPNSGSDELGMLSDDVNDMLTALDNSQSVLTEDNLLMQRLLEKTSLSEQQSRVIMNGIEDFIIVANCKNGSIISFNTIFESKILKKNLTNIMDYFITESRHSVSTDTLNIYDSSETSITTNSATAKVDDFLSKLDQLAQSKTRWEIHLKSSLNIEIPVSVSASHVNMMLEEGKINDVFVIVARNLSEQQELRQAVKHHQQQMQQFKQNLEFERVMFHPVLKEKFKAFCEKECSEENFSFLEDVAAYKTTKKTADRSKKQSEIIQKYLLDSSPTPINISQKVKETEVTKISNGYAQIDLFDNIERVVKAMMLKDTFMRFSLQNDIALVETSSASSDSGTTLSILSSSTVSNASTSVL</sequence>
<dbReference type="InterPro" id="IPR016137">
    <property type="entry name" value="RGS"/>
</dbReference>
<feature type="domain" description="HAMP" evidence="3">
    <location>
        <begin position="483"/>
        <end position="536"/>
    </location>
</feature>
<dbReference type="GO" id="GO:0007165">
    <property type="term" value="P:signal transduction"/>
    <property type="evidence" value="ECO:0007669"/>
    <property type="project" value="InterPro"/>
</dbReference>
<dbReference type="AlphaFoldDB" id="A0AA88KDM6"/>
<gene>
    <name evidence="4" type="ORF">C9374_012915</name>
</gene>
<dbReference type="Proteomes" id="UP000816034">
    <property type="component" value="Unassembled WGS sequence"/>
</dbReference>
<evidence type="ECO:0000313" key="5">
    <source>
        <dbReference type="Proteomes" id="UP000816034"/>
    </source>
</evidence>
<evidence type="ECO:0000259" key="3">
    <source>
        <dbReference type="PROSITE" id="PS50885"/>
    </source>
</evidence>
<dbReference type="InterPro" id="IPR044926">
    <property type="entry name" value="RGS_subdomain_2"/>
</dbReference>
<evidence type="ECO:0000256" key="1">
    <source>
        <dbReference type="SAM" id="Phobius"/>
    </source>
</evidence>
<organism evidence="4 5">
    <name type="scientific">Naegleria lovaniensis</name>
    <name type="common">Amoeba</name>
    <dbReference type="NCBI Taxonomy" id="51637"/>
    <lineage>
        <taxon>Eukaryota</taxon>
        <taxon>Discoba</taxon>
        <taxon>Heterolobosea</taxon>
        <taxon>Tetramitia</taxon>
        <taxon>Eutetramitia</taxon>
        <taxon>Vahlkampfiidae</taxon>
        <taxon>Naegleria</taxon>
    </lineage>
</organism>
<dbReference type="GO" id="GO:0016020">
    <property type="term" value="C:membrane"/>
    <property type="evidence" value="ECO:0007669"/>
    <property type="project" value="InterPro"/>
</dbReference>
<dbReference type="SUPFAM" id="SSF48097">
    <property type="entry name" value="Regulator of G-protein signaling, RGS"/>
    <property type="match status" value="1"/>
</dbReference>
<evidence type="ECO:0000313" key="4">
    <source>
        <dbReference type="EMBL" id="KAG2373069.1"/>
    </source>
</evidence>
<proteinExistence type="predicted"/>
<accession>A0AA88KDM6</accession>
<feature type="transmembrane region" description="Helical" evidence="1">
    <location>
        <begin position="92"/>
        <end position="114"/>
    </location>
</feature>
<dbReference type="GeneID" id="68105369"/>
<dbReference type="PROSITE" id="PS50132">
    <property type="entry name" value="RGS"/>
    <property type="match status" value="1"/>
</dbReference>
<name>A0AA88KDM6_NAELO</name>
<dbReference type="InterPro" id="IPR036305">
    <property type="entry name" value="RGS_sf"/>
</dbReference>
<keyword evidence="1" id="KW-1133">Transmembrane helix</keyword>
<evidence type="ECO:0000259" key="2">
    <source>
        <dbReference type="PROSITE" id="PS50132"/>
    </source>
</evidence>